<sequence length="365" mass="40539">MMIHQQDQIKNKTGVLQSIPVYPEILKNVPMKRIFIVAMILWSSLLPRTSVAQVDPHFSQYYAYPLWLNPALTGVIDGDYRISADYRNQWANYGKPFSTVGISADAATDKNIGVGINVMNMSAGDAGYNFFNAMASVSYTGVKFGRTKTSQLVFGINAGLINRRLDPAKFQTGSQYQPVTGFDPSIFNGENVSNTTSNQFDAGAGVVFFDGNPNHTLNPFAGFAAQHLTQPKDPFSSDGTERKLPVRYLVHGGTKIRLNDAVTLTPTGLYMRQGNAEEIVAGMYAQLMVNPEFDFLVGGNYRFNDAVIPFAGFHFKSFVLGLSYDANTSNMRRLVNGSQSFEISLSFISRKRRMLNEEYFICPRL</sequence>
<dbReference type="Pfam" id="PF11751">
    <property type="entry name" value="PorP_SprF"/>
    <property type="match status" value="1"/>
</dbReference>
<protein>
    <submittedName>
        <fullName evidence="1">Type IX secretion system membrane protein, PorP/SprF family</fullName>
    </submittedName>
</protein>
<evidence type="ECO:0000313" key="2">
    <source>
        <dbReference type="Proteomes" id="UP000190166"/>
    </source>
</evidence>
<dbReference type="STRING" id="393003.SAMN05660461_4437"/>
<name>A0A1T5P772_9BACT</name>
<dbReference type="InterPro" id="IPR019861">
    <property type="entry name" value="PorP/SprF_Bacteroidetes"/>
</dbReference>
<dbReference type="AlphaFoldDB" id="A0A1T5P772"/>
<dbReference type="NCBIfam" id="TIGR03519">
    <property type="entry name" value="T9SS_PorP_fam"/>
    <property type="match status" value="1"/>
</dbReference>
<proteinExistence type="predicted"/>
<gene>
    <name evidence="1" type="ORF">SAMN05660461_4437</name>
</gene>
<dbReference type="EMBL" id="FUZZ01000003">
    <property type="protein sequence ID" value="SKD08565.1"/>
    <property type="molecule type" value="Genomic_DNA"/>
</dbReference>
<reference evidence="1 2" key="1">
    <citation type="submission" date="2017-02" db="EMBL/GenBank/DDBJ databases">
        <authorList>
            <person name="Peterson S.W."/>
        </authorList>
    </citation>
    <scope>NUCLEOTIDE SEQUENCE [LARGE SCALE GENOMIC DNA]</scope>
    <source>
        <strain evidence="1 2">DSM 18108</strain>
    </source>
</reference>
<organism evidence="1 2">
    <name type="scientific">Chitinophaga ginsengisegetis</name>
    <dbReference type="NCBI Taxonomy" id="393003"/>
    <lineage>
        <taxon>Bacteria</taxon>
        <taxon>Pseudomonadati</taxon>
        <taxon>Bacteroidota</taxon>
        <taxon>Chitinophagia</taxon>
        <taxon>Chitinophagales</taxon>
        <taxon>Chitinophagaceae</taxon>
        <taxon>Chitinophaga</taxon>
    </lineage>
</organism>
<accession>A0A1T5P772</accession>
<evidence type="ECO:0000313" key="1">
    <source>
        <dbReference type="EMBL" id="SKD08565.1"/>
    </source>
</evidence>
<dbReference type="Proteomes" id="UP000190166">
    <property type="component" value="Unassembled WGS sequence"/>
</dbReference>
<keyword evidence="2" id="KW-1185">Reference proteome</keyword>